<proteinExistence type="predicted"/>
<dbReference type="AlphaFoldDB" id="A0AAD7WWZ1"/>
<dbReference type="EMBL" id="JAINUG010000018">
    <property type="protein sequence ID" value="KAJ8412691.1"/>
    <property type="molecule type" value="Genomic_DNA"/>
</dbReference>
<evidence type="ECO:0000313" key="1">
    <source>
        <dbReference type="EMBL" id="KAJ8412691.1"/>
    </source>
</evidence>
<accession>A0AAD7WWZ1</accession>
<name>A0AAD7WWZ1_9TELE</name>
<evidence type="ECO:0000313" key="2">
    <source>
        <dbReference type="Proteomes" id="UP001221898"/>
    </source>
</evidence>
<protein>
    <submittedName>
        <fullName evidence="1">Uncharacterized protein</fullName>
    </submittedName>
</protein>
<reference evidence="1" key="1">
    <citation type="journal article" date="2023" name="Science">
        <title>Genome structures resolve the early diversification of teleost fishes.</title>
        <authorList>
            <person name="Parey E."/>
            <person name="Louis A."/>
            <person name="Montfort J."/>
            <person name="Bouchez O."/>
            <person name="Roques C."/>
            <person name="Iampietro C."/>
            <person name="Lluch J."/>
            <person name="Castinel A."/>
            <person name="Donnadieu C."/>
            <person name="Desvignes T."/>
            <person name="Floi Bucao C."/>
            <person name="Jouanno E."/>
            <person name="Wen M."/>
            <person name="Mejri S."/>
            <person name="Dirks R."/>
            <person name="Jansen H."/>
            <person name="Henkel C."/>
            <person name="Chen W.J."/>
            <person name="Zahm M."/>
            <person name="Cabau C."/>
            <person name="Klopp C."/>
            <person name="Thompson A.W."/>
            <person name="Robinson-Rechavi M."/>
            <person name="Braasch I."/>
            <person name="Lecointre G."/>
            <person name="Bobe J."/>
            <person name="Postlethwait J.H."/>
            <person name="Berthelot C."/>
            <person name="Roest Crollius H."/>
            <person name="Guiguen Y."/>
        </authorList>
    </citation>
    <scope>NUCLEOTIDE SEQUENCE</scope>
    <source>
        <strain evidence="1">NC1722</strain>
    </source>
</reference>
<sequence>MSRAAASTTIRSDYQATPRVLINNIQWVHVPVLINMTAWSPDLDENCKGESVTGMYKDLLTTAFLRYHDTVATYYHTDSPKPASTGRKLLGFLEGVLGAAEQLLLQQFGWQSDESKES</sequence>
<comment type="caution">
    <text evidence="1">The sequence shown here is derived from an EMBL/GenBank/DDBJ whole genome shotgun (WGS) entry which is preliminary data.</text>
</comment>
<organism evidence="1 2">
    <name type="scientific">Aldrovandia affinis</name>
    <dbReference type="NCBI Taxonomy" id="143900"/>
    <lineage>
        <taxon>Eukaryota</taxon>
        <taxon>Metazoa</taxon>
        <taxon>Chordata</taxon>
        <taxon>Craniata</taxon>
        <taxon>Vertebrata</taxon>
        <taxon>Euteleostomi</taxon>
        <taxon>Actinopterygii</taxon>
        <taxon>Neopterygii</taxon>
        <taxon>Teleostei</taxon>
        <taxon>Notacanthiformes</taxon>
        <taxon>Halosauridae</taxon>
        <taxon>Aldrovandia</taxon>
    </lineage>
</organism>
<keyword evidence="2" id="KW-1185">Reference proteome</keyword>
<gene>
    <name evidence="1" type="ORF">AAFF_G00116420</name>
</gene>
<dbReference type="Proteomes" id="UP001221898">
    <property type="component" value="Unassembled WGS sequence"/>
</dbReference>